<dbReference type="AlphaFoldDB" id="A0ABD6DZY5"/>
<protein>
    <submittedName>
        <fullName evidence="1">Uncharacterized protein</fullName>
    </submittedName>
</protein>
<evidence type="ECO:0000313" key="2">
    <source>
        <dbReference type="Proteomes" id="UP001597092"/>
    </source>
</evidence>
<organism evidence="1 2">
    <name type="scientific">Halobellus litoreus</name>
    <dbReference type="NCBI Taxonomy" id="755310"/>
    <lineage>
        <taxon>Archaea</taxon>
        <taxon>Methanobacteriati</taxon>
        <taxon>Methanobacteriota</taxon>
        <taxon>Stenosarchaea group</taxon>
        <taxon>Halobacteria</taxon>
        <taxon>Halobacteriales</taxon>
        <taxon>Haloferacaceae</taxon>
        <taxon>Halobellus</taxon>
    </lineage>
</organism>
<dbReference type="EMBL" id="JBHUDP010000004">
    <property type="protein sequence ID" value="MFD1686435.1"/>
    <property type="molecule type" value="Genomic_DNA"/>
</dbReference>
<evidence type="ECO:0000313" key="1">
    <source>
        <dbReference type="EMBL" id="MFD1686435.1"/>
    </source>
</evidence>
<keyword evidence="2" id="KW-1185">Reference proteome</keyword>
<accession>A0ABD6DZY5</accession>
<sequence length="57" mass="6478">MLLDPADCPEHVWASIGVTAVDGTVHRIWDCERCTAWTKEPLDEDRRVPWADADISK</sequence>
<name>A0ABD6DZY5_9EURY</name>
<dbReference type="Proteomes" id="UP001597092">
    <property type="component" value="Unassembled WGS sequence"/>
</dbReference>
<gene>
    <name evidence="1" type="ORF">ACFSAS_12515</name>
</gene>
<dbReference type="RefSeq" id="WP_256305457.1">
    <property type="nucleotide sequence ID" value="NZ_JANHAW010000001.1"/>
</dbReference>
<reference evidence="1 2" key="1">
    <citation type="journal article" date="2019" name="Int. J. Syst. Evol. Microbiol.">
        <title>The Global Catalogue of Microorganisms (GCM) 10K type strain sequencing project: providing services to taxonomists for standard genome sequencing and annotation.</title>
        <authorList>
            <consortium name="The Broad Institute Genomics Platform"/>
            <consortium name="The Broad Institute Genome Sequencing Center for Infectious Disease"/>
            <person name="Wu L."/>
            <person name="Ma J."/>
        </authorList>
    </citation>
    <scope>NUCLEOTIDE SEQUENCE [LARGE SCALE GENOMIC DNA]</scope>
    <source>
        <strain evidence="1 2">CGMCC 1.10387</strain>
    </source>
</reference>
<proteinExistence type="predicted"/>
<comment type="caution">
    <text evidence="1">The sequence shown here is derived from an EMBL/GenBank/DDBJ whole genome shotgun (WGS) entry which is preliminary data.</text>
</comment>